<evidence type="ECO:0000313" key="5">
    <source>
        <dbReference type="EMBL" id="GAA4631537.1"/>
    </source>
</evidence>
<sequence length="93" mass="10470">MLIMILLGKRSYQFNELHRSIESISQRMLTRTLRGLERDGLVSRTVHPTVPPTVEYDLTPLGRTFLGPLSALADWAVVHGPDIAAAREHHDAR</sequence>
<gene>
    <name evidence="5" type="ORF">GCM10023196_061350</name>
</gene>
<keyword evidence="3" id="KW-0804">Transcription</keyword>
<dbReference type="EMBL" id="BAABHK010000009">
    <property type="protein sequence ID" value="GAA4631537.1"/>
    <property type="molecule type" value="Genomic_DNA"/>
</dbReference>
<dbReference type="SUPFAM" id="SSF46785">
    <property type="entry name" value="Winged helix' DNA-binding domain"/>
    <property type="match status" value="1"/>
</dbReference>
<evidence type="ECO:0000259" key="4">
    <source>
        <dbReference type="PROSITE" id="PS51118"/>
    </source>
</evidence>
<feature type="domain" description="HTH hxlR-type" evidence="4">
    <location>
        <begin position="1"/>
        <end position="84"/>
    </location>
</feature>
<protein>
    <recommendedName>
        <fullName evidence="4">HTH hxlR-type domain-containing protein</fullName>
    </recommendedName>
</protein>
<comment type="caution">
    <text evidence="5">The sequence shown here is derived from an EMBL/GenBank/DDBJ whole genome shotgun (WGS) entry which is preliminary data.</text>
</comment>
<dbReference type="Pfam" id="PF01638">
    <property type="entry name" value="HxlR"/>
    <property type="match status" value="1"/>
</dbReference>
<evidence type="ECO:0000256" key="1">
    <source>
        <dbReference type="ARBA" id="ARBA00023015"/>
    </source>
</evidence>
<dbReference type="PANTHER" id="PTHR33204">
    <property type="entry name" value="TRANSCRIPTIONAL REGULATOR, MARR FAMILY"/>
    <property type="match status" value="1"/>
</dbReference>
<evidence type="ECO:0000313" key="6">
    <source>
        <dbReference type="Proteomes" id="UP001501442"/>
    </source>
</evidence>
<dbReference type="Gene3D" id="1.10.10.10">
    <property type="entry name" value="Winged helix-like DNA-binding domain superfamily/Winged helix DNA-binding domain"/>
    <property type="match status" value="1"/>
</dbReference>
<dbReference type="PROSITE" id="PS51118">
    <property type="entry name" value="HTH_HXLR"/>
    <property type="match status" value="1"/>
</dbReference>
<dbReference type="InterPro" id="IPR036388">
    <property type="entry name" value="WH-like_DNA-bd_sf"/>
</dbReference>
<dbReference type="InterPro" id="IPR002577">
    <property type="entry name" value="HTH_HxlR"/>
</dbReference>
<dbReference type="Proteomes" id="UP001501442">
    <property type="component" value="Unassembled WGS sequence"/>
</dbReference>
<evidence type="ECO:0000256" key="2">
    <source>
        <dbReference type="ARBA" id="ARBA00023125"/>
    </source>
</evidence>
<organism evidence="5 6">
    <name type="scientific">Actinoallomurus vinaceus</name>
    <dbReference type="NCBI Taxonomy" id="1080074"/>
    <lineage>
        <taxon>Bacteria</taxon>
        <taxon>Bacillati</taxon>
        <taxon>Actinomycetota</taxon>
        <taxon>Actinomycetes</taxon>
        <taxon>Streptosporangiales</taxon>
        <taxon>Thermomonosporaceae</taxon>
        <taxon>Actinoallomurus</taxon>
    </lineage>
</organism>
<dbReference type="PANTHER" id="PTHR33204:SF39">
    <property type="entry name" value="TRANSCRIPTIONAL REGULATORY PROTEIN"/>
    <property type="match status" value="1"/>
</dbReference>
<keyword evidence="2" id="KW-0238">DNA-binding</keyword>
<accession>A0ABP8UHL3</accession>
<name>A0ABP8UHL3_9ACTN</name>
<proteinExistence type="predicted"/>
<reference evidence="6" key="1">
    <citation type="journal article" date="2019" name="Int. J. Syst. Evol. Microbiol.">
        <title>The Global Catalogue of Microorganisms (GCM) 10K type strain sequencing project: providing services to taxonomists for standard genome sequencing and annotation.</title>
        <authorList>
            <consortium name="The Broad Institute Genomics Platform"/>
            <consortium name="The Broad Institute Genome Sequencing Center for Infectious Disease"/>
            <person name="Wu L."/>
            <person name="Ma J."/>
        </authorList>
    </citation>
    <scope>NUCLEOTIDE SEQUENCE [LARGE SCALE GENOMIC DNA]</scope>
    <source>
        <strain evidence="6">JCM 17939</strain>
    </source>
</reference>
<dbReference type="InterPro" id="IPR036390">
    <property type="entry name" value="WH_DNA-bd_sf"/>
</dbReference>
<evidence type="ECO:0000256" key="3">
    <source>
        <dbReference type="ARBA" id="ARBA00023163"/>
    </source>
</evidence>
<keyword evidence="1" id="KW-0805">Transcription regulation</keyword>
<keyword evidence="6" id="KW-1185">Reference proteome</keyword>